<comment type="cofactor">
    <cofactor evidence="1">
        <name>[4Fe-4S] cluster</name>
        <dbReference type="ChEBI" id="CHEBI:49883"/>
    </cofactor>
</comment>
<dbReference type="GO" id="GO:0003824">
    <property type="term" value="F:catalytic activity"/>
    <property type="evidence" value="ECO:0007669"/>
    <property type="project" value="InterPro"/>
</dbReference>
<evidence type="ECO:0000313" key="10">
    <source>
        <dbReference type="Proteomes" id="UP000629596"/>
    </source>
</evidence>
<feature type="domain" description="Radical SAM core" evidence="6">
    <location>
        <begin position="14"/>
        <end position="248"/>
    </location>
</feature>
<accession>A0A3D8H9Z2</accession>
<dbReference type="InterPro" id="IPR007197">
    <property type="entry name" value="rSAM"/>
</dbReference>
<dbReference type="InterPro" id="IPR013785">
    <property type="entry name" value="Aldolase_TIM"/>
</dbReference>
<keyword evidence="3" id="KW-0479">Metal-binding</keyword>
<dbReference type="SFLD" id="SFLDS00029">
    <property type="entry name" value="Radical_SAM"/>
    <property type="match status" value="1"/>
</dbReference>
<organism evidence="8 9">
    <name type="scientific">Parabacteroides acidifaciens</name>
    <dbReference type="NCBI Taxonomy" id="2290935"/>
    <lineage>
        <taxon>Bacteria</taxon>
        <taxon>Pseudomonadati</taxon>
        <taxon>Bacteroidota</taxon>
        <taxon>Bacteroidia</taxon>
        <taxon>Bacteroidales</taxon>
        <taxon>Tannerellaceae</taxon>
        <taxon>Parabacteroides</taxon>
    </lineage>
</organism>
<evidence type="ECO:0000313" key="8">
    <source>
        <dbReference type="EMBL" id="RDU47758.1"/>
    </source>
</evidence>
<evidence type="ECO:0000259" key="6">
    <source>
        <dbReference type="PROSITE" id="PS51918"/>
    </source>
</evidence>
<keyword evidence="2" id="KW-0949">S-adenosyl-L-methionine</keyword>
<dbReference type="GO" id="GO:0051536">
    <property type="term" value="F:iron-sulfur cluster binding"/>
    <property type="evidence" value="ECO:0007669"/>
    <property type="project" value="UniProtKB-KW"/>
</dbReference>
<evidence type="ECO:0000256" key="5">
    <source>
        <dbReference type="ARBA" id="ARBA00023014"/>
    </source>
</evidence>
<evidence type="ECO:0000256" key="1">
    <source>
        <dbReference type="ARBA" id="ARBA00001966"/>
    </source>
</evidence>
<evidence type="ECO:0000313" key="9">
    <source>
        <dbReference type="Proteomes" id="UP000256321"/>
    </source>
</evidence>
<dbReference type="PANTHER" id="PTHR11228:SF7">
    <property type="entry name" value="PQQA PEPTIDE CYCLASE"/>
    <property type="match status" value="1"/>
</dbReference>
<dbReference type="Proteomes" id="UP000256321">
    <property type="component" value="Unassembled WGS sequence"/>
</dbReference>
<dbReference type="PROSITE" id="PS51918">
    <property type="entry name" value="RADICAL_SAM"/>
    <property type="match status" value="1"/>
</dbReference>
<evidence type="ECO:0000256" key="3">
    <source>
        <dbReference type="ARBA" id="ARBA00022723"/>
    </source>
</evidence>
<keyword evidence="10" id="KW-1185">Reference proteome</keyword>
<keyword evidence="5" id="KW-0411">Iron-sulfur</keyword>
<dbReference type="SUPFAM" id="SSF102114">
    <property type="entry name" value="Radical SAM enzymes"/>
    <property type="match status" value="1"/>
</dbReference>
<evidence type="ECO:0000313" key="7">
    <source>
        <dbReference type="EMBL" id="MBC8603519.1"/>
    </source>
</evidence>
<dbReference type="SFLD" id="SFLDG01067">
    <property type="entry name" value="SPASM/twitch_domain_containing"/>
    <property type="match status" value="1"/>
</dbReference>
<sequence length="405" mass="46647">MTTKRTKSSFRTMSSKRKLESIFLFVTGRCNAKCAMCFYAEEMDKKEPDLTFDEIKKISETAGEINRLWISGGEPTLREDLPEIIEMFYKNNQVKDVNIPTNGLKPERIVEWVTRLRKSCPETNFNVSLSLDGFGKTHDIQRGVPGNFYKALYTLKLVDEHFRDDGKVLKNIATVITKYNIEEIQDFMLWVFARFHTSTHTIEAARGMTRDDGVKILTESSLRKIQDDVAHIYSGYADRMVQETSGFRKPITRFFYLGFIRTLYNVRASNIDEPTPWGMDCTAGETTLVIDYDGRFRACELREPLGNLKDYGCDVSKVMQSDAMKQEIEAIGHGAKANCWCTHGCWITSSIVFNPSKMLGMVYKGYREMKKLNRPIVFDEEMLRGMEEKYGLDREKLDELHIGKS</sequence>
<keyword evidence="4" id="KW-0408">Iron</keyword>
<dbReference type="RefSeq" id="WP_115501012.1">
    <property type="nucleotide sequence ID" value="NZ_JACRTI010000062.1"/>
</dbReference>
<dbReference type="GO" id="GO:0046872">
    <property type="term" value="F:metal ion binding"/>
    <property type="evidence" value="ECO:0007669"/>
    <property type="project" value="UniProtKB-KW"/>
</dbReference>
<dbReference type="CDD" id="cd01335">
    <property type="entry name" value="Radical_SAM"/>
    <property type="match status" value="1"/>
</dbReference>
<dbReference type="InterPro" id="IPR050377">
    <property type="entry name" value="Radical_SAM_PqqE_MftC-like"/>
</dbReference>
<evidence type="ECO:0000256" key="2">
    <source>
        <dbReference type="ARBA" id="ARBA00022691"/>
    </source>
</evidence>
<reference evidence="8 9" key="1">
    <citation type="submission" date="2018-07" db="EMBL/GenBank/DDBJ databases">
        <title>Parabacteroides acidifaciens nov. sp., isolated from human feces.</title>
        <authorList>
            <person name="Wang Y.J."/>
        </authorList>
    </citation>
    <scope>NUCLEOTIDE SEQUENCE [LARGE SCALE GENOMIC DNA]</scope>
    <source>
        <strain evidence="8 9">426-9</strain>
    </source>
</reference>
<reference evidence="7 10" key="2">
    <citation type="submission" date="2020-08" db="EMBL/GenBank/DDBJ databases">
        <title>Genome public.</title>
        <authorList>
            <person name="Liu C."/>
            <person name="Sun Q."/>
        </authorList>
    </citation>
    <scope>NUCLEOTIDE SEQUENCE [LARGE SCALE GENOMIC DNA]</scope>
    <source>
        <strain evidence="7 10">426_9</strain>
    </source>
</reference>
<dbReference type="CDD" id="cd21109">
    <property type="entry name" value="SPASM"/>
    <property type="match status" value="1"/>
</dbReference>
<dbReference type="PANTHER" id="PTHR11228">
    <property type="entry name" value="RADICAL SAM DOMAIN PROTEIN"/>
    <property type="match status" value="1"/>
</dbReference>
<protein>
    <submittedName>
        <fullName evidence="8">Radical SAM protein</fullName>
    </submittedName>
</protein>
<dbReference type="Pfam" id="PF04055">
    <property type="entry name" value="Radical_SAM"/>
    <property type="match status" value="1"/>
</dbReference>
<evidence type="ECO:0000256" key="4">
    <source>
        <dbReference type="ARBA" id="ARBA00023004"/>
    </source>
</evidence>
<dbReference type="InterPro" id="IPR058240">
    <property type="entry name" value="rSAM_sf"/>
</dbReference>
<name>A0A3D8H9Z2_9BACT</name>
<proteinExistence type="predicted"/>
<comment type="caution">
    <text evidence="8">The sequence shown here is derived from an EMBL/GenBank/DDBJ whole genome shotgun (WGS) entry which is preliminary data.</text>
</comment>
<dbReference type="Gene3D" id="3.20.20.70">
    <property type="entry name" value="Aldolase class I"/>
    <property type="match status" value="1"/>
</dbReference>
<dbReference type="Proteomes" id="UP000629596">
    <property type="component" value="Unassembled WGS sequence"/>
</dbReference>
<dbReference type="EMBL" id="JACRTI010000062">
    <property type="protein sequence ID" value="MBC8603519.1"/>
    <property type="molecule type" value="Genomic_DNA"/>
</dbReference>
<dbReference type="EMBL" id="QREV01000062">
    <property type="protein sequence ID" value="RDU47758.1"/>
    <property type="molecule type" value="Genomic_DNA"/>
</dbReference>
<dbReference type="AlphaFoldDB" id="A0A3D8H9Z2"/>
<gene>
    <name evidence="8" type="ORF">DWU89_17985</name>
    <name evidence="7" type="ORF">H8784_17555</name>
</gene>